<dbReference type="EMBL" id="BONR01000001">
    <property type="protein sequence ID" value="GIG53591.1"/>
    <property type="molecule type" value="Genomic_DNA"/>
</dbReference>
<dbReference type="Pfam" id="PF12680">
    <property type="entry name" value="SnoaL_2"/>
    <property type="match status" value="1"/>
</dbReference>
<dbReference type="Gene3D" id="3.10.450.50">
    <property type="match status" value="1"/>
</dbReference>
<comment type="caution">
    <text evidence="2">The sequence shown here is derived from an EMBL/GenBank/DDBJ whole genome shotgun (WGS) entry which is preliminary data.</text>
</comment>
<evidence type="ECO:0000259" key="1">
    <source>
        <dbReference type="Pfam" id="PF12680"/>
    </source>
</evidence>
<gene>
    <name evidence="2" type="ORF">Dac01nite_03430</name>
</gene>
<proteinExistence type="predicted"/>
<dbReference type="Proteomes" id="UP000652354">
    <property type="component" value="Unassembled WGS sequence"/>
</dbReference>
<name>A0A919UIP8_9MICO</name>
<evidence type="ECO:0000313" key="2">
    <source>
        <dbReference type="EMBL" id="GIG53591.1"/>
    </source>
</evidence>
<sequence length="116" mass="12622">MSSTTIDPDQLPTTIRAYLVAHANDDVEAAIQVFAPAAVVSDQGQTFRGTEEIRRFLRDAGAEFTYSTRLIGAERIDDAHWVATNRLEGDFPGGVAELHYRFTLDGDAVAELAIGP</sequence>
<dbReference type="InterPro" id="IPR032710">
    <property type="entry name" value="NTF2-like_dom_sf"/>
</dbReference>
<organism evidence="2 3">
    <name type="scientific">Demequina activiva</name>
    <dbReference type="NCBI Taxonomy" id="1582364"/>
    <lineage>
        <taxon>Bacteria</taxon>
        <taxon>Bacillati</taxon>
        <taxon>Actinomycetota</taxon>
        <taxon>Actinomycetes</taxon>
        <taxon>Micrococcales</taxon>
        <taxon>Demequinaceae</taxon>
        <taxon>Demequina</taxon>
    </lineage>
</organism>
<reference evidence="2" key="1">
    <citation type="submission" date="2021-01" db="EMBL/GenBank/DDBJ databases">
        <title>Whole genome shotgun sequence of Demequina activiva NBRC 110675.</title>
        <authorList>
            <person name="Komaki H."/>
            <person name="Tamura T."/>
        </authorList>
    </citation>
    <scope>NUCLEOTIDE SEQUENCE</scope>
    <source>
        <strain evidence="2">NBRC 110675</strain>
    </source>
</reference>
<dbReference type="InterPro" id="IPR037401">
    <property type="entry name" value="SnoaL-like"/>
</dbReference>
<feature type="domain" description="SnoaL-like" evidence="1">
    <location>
        <begin position="15"/>
        <end position="83"/>
    </location>
</feature>
<dbReference type="SUPFAM" id="SSF54427">
    <property type="entry name" value="NTF2-like"/>
    <property type="match status" value="1"/>
</dbReference>
<dbReference type="RefSeq" id="WP_203653038.1">
    <property type="nucleotide sequence ID" value="NZ_BONR01000001.1"/>
</dbReference>
<protein>
    <recommendedName>
        <fullName evidence="1">SnoaL-like domain-containing protein</fullName>
    </recommendedName>
</protein>
<evidence type="ECO:0000313" key="3">
    <source>
        <dbReference type="Proteomes" id="UP000652354"/>
    </source>
</evidence>
<accession>A0A919UIP8</accession>
<dbReference type="AlphaFoldDB" id="A0A919UIP8"/>
<keyword evidence="3" id="KW-1185">Reference proteome</keyword>